<feature type="compositionally biased region" description="Basic and acidic residues" evidence="8">
    <location>
        <begin position="1"/>
        <end position="10"/>
    </location>
</feature>
<keyword evidence="5" id="KW-0479">Metal-binding</keyword>
<comment type="similarity">
    <text evidence="3">Belongs to the HARBI1 family.</text>
</comment>
<dbReference type="InterPro" id="IPR027806">
    <property type="entry name" value="HARBI1_dom"/>
</dbReference>
<dbReference type="PANTHER" id="PTHR22930:SF221">
    <property type="entry name" value="NUCLEASE HARBI1"/>
    <property type="match status" value="1"/>
</dbReference>
<name>A0AAV3PJT8_LITER</name>
<dbReference type="Pfam" id="PF13359">
    <property type="entry name" value="DDE_Tnp_4"/>
    <property type="match status" value="1"/>
</dbReference>
<dbReference type="PANTHER" id="PTHR22930">
    <property type="match status" value="1"/>
</dbReference>
<dbReference type="GO" id="GO:0046872">
    <property type="term" value="F:metal ion binding"/>
    <property type="evidence" value="ECO:0007669"/>
    <property type="project" value="UniProtKB-KW"/>
</dbReference>
<comment type="cofactor">
    <cofactor evidence="1">
        <name>a divalent metal cation</name>
        <dbReference type="ChEBI" id="CHEBI:60240"/>
    </cofactor>
</comment>
<keyword evidence="6" id="KW-0378">Hydrolase</keyword>
<keyword evidence="4" id="KW-0540">Nuclease</keyword>
<evidence type="ECO:0000256" key="3">
    <source>
        <dbReference type="ARBA" id="ARBA00006958"/>
    </source>
</evidence>
<evidence type="ECO:0000256" key="7">
    <source>
        <dbReference type="ARBA" id="ARBA00023242"/>
    </source>
</evidence>
<accession>A0AAV3PJT8</accession>
<feature type="domain" description="DDE Tnp4" evidence="9">
    <location>
        <begin position="22"/>
        <end position="158"/>
    </location>
</feature>
<feature type="region of interest" description="Disordered" evidence="8">
    <location>
        <begin position="1"/>
        <end position="21"/>
    </location>
</feature>
<organism evidence="10 11">
    <name type="scientific">Lithospermum erythrorhizon</name>
    <name type="common">Purple gromwell</name>
    <name type="synonym">Lithospermum officinale var. erythrorhizon</name>
    <dbReference type="NCBI Taxonomy" id="34254"/>
    <lineage>
        <taxon>Eukaryota</taxon>
        <taxon>Viridiplantae</taxon>
        <taxon>Streptophyta</taxon>
        <taxon>Embryophyta</taxon>
        <taxon>Tracheophyta</taxon>
        <taxon>Spermatophyta</taxon>
        <taxon>Magnoliopsida</taxon>
        <taxon>eudicotyledons</taxon>
        <taxon>Gunneridae</taxon>
        <taxon>Pentapetalae</taxon>
        <taxon>asterids</taxon>
        <taxon>lamiids</taxon>
        <taxon>Boraginales</taxon>
        <taxon>Boraginaceae</taxon>
        <taxon>Boraginoideae</taxon>
        <taxon>Lithospermeae</taxon>
        <taxon>Lithospermum</taxon>
    </lineage>
</organism>
<comment type="subcellular location">
    <subcellularLocation>
        <location evidence="2">Nucleus</location>
    </subcellularLocation>
</comment>
<keyword evidence="11" id="KW-1185">Reference proteome</keyword>
<dbReference type="Proteomes" id="UP001454036">
    <property type="component" value="Unassembled WGS sequence"/>
</dbReference>
<sequence length="158" mass="18757">MDNLGSKDDNNNDNAKAKRKLKNVDRKSAKWSDELEKYLLIYLLWRLKRGIGLHRVSVQWEGSAHDARIFGEALRKRELNFPKPIGYKYSIVDGGYIHMKGYMGPYKGSDIHYHLVEFRRTRTPQQRQPRNLKEKFNFLHSSCRNIVERTFGVWKARF</sequence>
<evidence type="ECO:0000256" key="5">
    <source>
        <dbReference type="ARBA" id="ARBA00022723"/>
    </source>
</evidence>
<protein>
    <recommendedName>
        <fullName evidence="9">DDE Tnp4 domain-containing protein</fullName>
    </recommendedName>
</protein>
<keyword evidence="7" id="KW-0539">Nucleus</keyword>
<gene>
    <name evidence="10" type="ORF">LIER_37143</name>
</gene>
<dbReference type="EMBL" id="BAABME010017581">
    <property type="protein sequence ID" value="GAA0150605.1"/>
    <property type="molecule type" value="Genomic_DNA"/>
</dbReference>
<reference evidence="10 11" key="1">
    <citation type="submission" date="2024-01" db="EMBL/GenBank/DDBJ databases">
        <title>The complete chloroplast genome sequence of Lithospermum erythrorhizon: insights into the phylogenetic relationship among Boraginaceae species and the maternal lineages of purple gromwells.</title>
        <authorList>
            <person name="Okada T."/>
            <person name="Watanabe K."/>
        </authorList>
    </citation>
    <scope>NUCLEOTIDE SEQUENCE [LARGE SCALE GENOMIC DNA]</scope>
</reference>
<dbReference type="AlphaFoldDB" id="A0AAV3PJT8"/>
<proteinExistence type="inferred from homology"/>
<evidence type="ECO:0000256" key="4">
    <source>
        <dbReference type="ARBA" id="ARBA00022722"/>
    </source>
</evidence>
<dbReference type="InterPro" id="IPR045249">
    <property type="entry name" value="HARBI1-like"/>
</dbReference>
<evidence type="ECO:0000256" key="8">
    <source>
        <dbReference type="SAM" id="MobiDB-lite"/>
    </source>
</evidence>
<dbReference type="GO" id="GO:0016787">
    <property type="term" value="F:hydrolase activity"/>
    <property type="evidence" value="ECO:0007669"/>
    <property type="project" value="UniProtKB-KW"/>
</dbReference>
<evidence type="ECO:0000313" key="11">
    <source>
        <dbReference type="Proteomes" id="UP001454036"/>
    </source>
</evidence>
<dbReference type="GO" id="GO:0005634">
    <property type="term" value="C:nucleus"/>
    <property type="evidence" value="ECO:0007669"/>
    <property type="project" value="UniProtKB-SubCell"/>
</dbReference>
<evidence type="ECO:0000256" key="2">
    <source>
        <dbReference type="ARBA" id="ARBA00004123"/>
    </source>
</evidence>
<dbReference type="GO" id="GO:0004518">
    <property type="term" value="F:nuclease activity"/>
    <property type="evidence" value="ECO:0007669"/>
    <property type="project" value="UniProtKB-KW"/>
</dbReference>
<evidence type="ECO:0000259" key="9">
    <source>
        <dbReference type="Pfam" id="PF13359"/>
    </source>
</evidence>
<evidence type="ECO:0000256" key="6">
    <source>
        <dbReference type="ARBA" id="ARBA00022801"/>
    </source>
</evidence>
<evidence type="ECO:0000313" key="10">
    <source>
        <dbReference type="EMBL" id="GAA0150605.1"/>
    </source>
</evidence>
<comment type="caution">
    <text evidence="10">The sequence shown here is derived from an EMBL/GenBank/DDBJ whole genome shotgun (WGS) entry which is preliminary data.</text>
</comment>
<evidence type="ECO:0000256" key="1">
    <source>
        <dbReference type="ARBA" id="ARBA00001968"/>
    </source>
</evidence>